<dbReference type="PANTHER" id="PTHR14381:SF1">
    <property type="entry name" value="F-BOX_WD REPEAT-CONTAINING PROTEIN 4"/>
    <property type="match status" value="1"/>
</dbReference>
<dbReference type="InterPro" id="IPR052301">
    <property type="entry name" value="SCF_F-box/WD-repeat"/>
</dbReference>
<dbReference type="PANTHER" id="PTHR14381">
    <property type="entry name" value="DACTYLIN"/>
    <property type="match status" value="1"/>
</dbReference>
<name>A0A8J1T5J0_OWEFU</name>
<dbReference type="SUPFAM" id="SSF50978">
    <property type="entry name" value="WD40 repeat-like"/>
    <property type="match status" value="1"/>
</dbReference>
<dbReference type="OrthoDB" id="435188at2759"/>
<dbReference type="InterPro" id="IPR001810">
    <property type="entry name" value="F-box_dom"/>
</dbReference>
<sequence length="393" mass="44466">MRKQESPSSSFVNLNDDSILTILSFCDPISIGRLARSCRRLRDLCGRECVWKVLANRMTTVHSCIEETSSSYSKREVCRVGKNWEESNYTNKCVIRHKPRQMPCLQIDERHLWASQNNIIKCFKRLKDGSLHRSTDVTLYNQMGDICKFVYKDNRIVSGARDGSVACWDRSTGSSLFSNREQHQSDVNGIDIVDNVIVSGSRDSTVKISRLDNAGDNWQTSINLGERVWSLAISPDKQSFASGTSGVSDQSPQPLKIWDLNSGTFLHNLGSNFRRGAGVLDIQYETPHILLTCGYDTNIRLWDLRTRGLAMTWEESYDAAVYCIKSDHHNSIVSGTALYGVVRLWDKRATKPVQLYYSGQRSSSSPVYSLVFDTKHLYVALDRGVHLLNFGIE</sequence>
<dbReference type="GO" id="GO:0019005">
    <property type="term" value="C:SCF ubiquitin ligase complex"/>
    <property type="evidence" value="ECO:0007669"/>
    <property type="project" value="TreeGrafter"/>
</dbReference>
<proteinExistence type="predicted"/>
<dbReference type="PROSITE" id="PS50082">
    <property type="entry name" value="WD_REPEATS_2"/>
    <property type="match status" value="1"/>
</dbReference>
<keyword evidence="2" id="KW-1185">Reference proteome</keyword>
<evidence type="ECO:0000313" key="2">
    <source>
        <dbReference type="Proteomes" id="UP000749559"/>
    </source>
</evidence>
<dbReference type="InterPro" id="IPR036047">
    <property type="entry name" value="F-box-like_dom_sf"/>
</dbReference>
<dbReference type="GO" id="GO:0031146">
    <property type="term" value="P:SCF-dependent proteasomal ubiquitin-dependent protein catabolic process"/>
    <property type="evidence" value="ECO:0007669"/>
    <property type="project" value="TreeGrafter"/>
</dbReference>
<dbReference type="Gene3D" id="1.20.1280.50">
    <property type="match status" value="1"/>
</dbReference>
<accession>A0A8J1T5J0</accession>
<dbReference type="Pfam" id="PF00646">
    <property type="entry name" value="F-box"/>
    <property type="match status" value="1"/>
</dbReference>
<dbReference type="FunFam" id="2.130.10.10:FF:002194">
    <property type="entry name" value="Uncharacterized protein"/>
    <property type="match status" value="1"/>
</dbReference>
<comment type="caution">
    <text evidence="1">The sequence shown here is derived from an EMBL/GenBank/DDBJ whole genome shotgun (WGS) entry which is preliminary data.</text>
</comment>
<dbReference type="InterPro" id="IPR001680">
    <property type="entry name" value="WD40_rpt"/>
</dbReference>
<evidence type="ECO:0000313" key="1">
    <source>
        <dbReference type="EMBL" id="CAH1784610.1"/>
    </source>
</evidence>
<dbReference type="AlphaFoldDB" id="A0A8J1T5J0"/>
<dbReference type="Pfam" id="PF00400">
    <property type="entry name" value="WD40"/>
    <property type="match status" value="2"/>
</dbReference>
<protein>
    <submittedName>
        <fullName evidence="1">Uncharacterized protein</fullName>
    </submittedName>
</protein>
<organism evidence="1 2">
    <name type="scientific">Owenia fusiformis</name>
    <name type="common">Polychaete worm</name>
    <dbReference type="NCBI Taxonomy" id="6347"/>
    <lineage>
        <taxon>Eukaryota</taxon>
        <taxon>Metazoa</taxon>
        <taxon>Spiralia</taxon>
        <taxon>Lophotrochozoa</taxon>
        <taxon>Annelida</taxon>
        <taxon>Polychaeta</taxon>
        <taxon>Sedentaria</taxon>
        <taxon>Canalipalpata</taxon>
        <taxon>Sabellida</taxon>
        <taxon>Oweniida</taxon>
        <taxon>Oweniidae</taxon>
        <taxon>Owenia</taxon>
    </lineage>
</organism>
<dbReference type="Proteomes" id="UP000749559">
    <property type="component" value="Unassembled WGS sequence"/>
</dbReference>
<reference evidence="1" key="1">
    <citation type="submission" date="2022-03" db="EMBL/GenBank/DDBJ databases">
        <authorList>
            <person name="Martin C."/>
        </authorList>
    </citation>
    <scope>NUCLEOTIDE SEQUENCE</scope>
</reference>
<dbReference type="SUPFAM" id="SSF81383">
    <property type="entry name" value="F-box domain"/>
    <property type="match status" value="1"/>
</dbReference>
<dbReference type="SMART" id="SM00320">
    <property type="entry name" value="WD40"/>
    <property type="match status" value="5"/>
</dbReference>
<dbReference type="Gene3D" id="2.130.10.10">
    <property type="entry name" value="YVTN repeat-like/Quinoprotein amine dehydrogenase"/>
    <property type="match status" value="1"/>
</dbReference>
<dbReference type="InterPro" id="IPR036322">
    <property type="entry name" value="WD40_repeat_dom_sf"/>
</dbReference>
<dbReference type="InterPro" id="IPR015943">
    <property type="entry name" value="WD40/YVTN_repeat-like_dom_sf"/>
</dbReference>
<gene>
    <name evidence="1" type="ORF">OFUS_LOCUS10777</name>
</gene>
<dbReference type="EMBL" id="CAIIXF020000005">
    <property type="protein sequence ID" value="CAH1784610.1"/>
    <property type="molecule type" value="Genomic_DNA"/>
</dbReference>